<evidence type="ECO:0000313" key="3">
    <source>
        <dbReference type="Proteomes" id="UP001153365"/>
    </source>
</evidence>
<accession>A0AAV0B627</accession>
<organism evidence="2 3">
    <name type="scientific">Phakopsora pachyrhizi</name>
    <name type="common">Asian soybean rust disease fungus</name>
    <dbReference type="NCBI Taxonomy" id="170000"/>
    <lineage>
        <taxon>Eukaryota</taxon>
        <taxon>Fungi</taxon>
        <taxon>Dikarya</taxon>
        <taxon>Basidiomycota</taxon>
        <taxon>Pucciniomycotina</taxon>
        <taxon>Pucciniomycetes</taxon>
        <taxon>Pucciniales</taxon>
        <taxon>Phakopsoraceae</taxon>
        <taxon>Phakopsora</taxon>
    </lineage>
</organism>
<feature type="compositionally biased region" description="Basic and acidic residues" evidence="1">
    <location>
        <begin position="137"/>
        <end position="156"/>
    </location>
</feature>
<feature type="compositionally biased region" description="Polar residues" evidence="1">
    <location>
        <begin position="123"/>
        <end position="134"/>
    </location>
</feature>
<keyword evidence="3" id="KW-1185">Reference proteome</keyword>
<gene>
    <name evidence="2" type="ORF">PPACK8108_LOCUS15343</name>
</gene>
<proteinExistence type="predicted"/>
<feature type="compositionally biased region" description="Acidic residues" evidence="1">
    <location>
        <begin position="163"/>
        <end position="172"/>
    </location>
</feature>
<feature type="region of interest" description="Disordered" evidence="1">
    <location>
        <begin position="93"/>
        <end position="190"/>
    </location>
</feature>
<name>A0AAV0B627_PHAPC</name>
<dbReference type="AlphaFoldDB" id="A0AAV0B627"/>
<protein>
    <submittedName>
        <fullName evidence="2">Uncharacterized protein</fullName>
    </submittedName>
</protein>
<sequence length="190" mass="21853">MSQYGGYGNPYYGDSAKTSRQSGRGTAHLSDKCALFFHGDYPYDNQTPYYVYVQPDYVTGHAEGSGSSIHNIDKFQPPHGYPRIYPEYQSLYDISPSKSTPQSSYMQDHARSDDDHRNKRQSQDFVQSPHSEIQSLKGKERQYQDFKESLDYDKSRIKQTPLEDYEEIETDEDKILNPEVPTASPRRSGI</sequence>
<reference evidence="2" key="1">
    <citation type="submission" date="2022-06" db="EMBL/GenBank/DDBJ databases">
        <authorList>
            <consortium name="SYNGENTA / RWTH Aachen University"/>
        </authorList>
    </citation>
    <scope>NUCLEOTIDE SEQUENCE</scope>
</reference>
<dbReference type="Proteomes" id="UP001153365">
    <property type="component" value="Unassembled WGS sequence"/>
</dbReference>
<evidence type="ECO:0000256" key="1">
    <source>
        <dbReference type="SAM" id="MobiDB-lite"/>
    </source>
</evidence>
<feature type="compositionally biased region" description="Polar residues" evidence="1">
    <location>
        <begin position="96"/>
        <end position="106"/>
    </location>
</feature>
<feature type="region of interest" description="Disordered" evidence="1">
    <location>
        <begin position="1"/>
        <end position="24"/>
    </location>
</feature>
<feature type="compositionally biased region" description="Basic and acidic residues" evidence="1">
    <location>
        <begin position="108"/>
        <end position="117"/>
    </location>
</feature>
<comment type="caution">
    <text evidence="2">The sequence shown here is derived from an EMBL/GenBank/DDBJ whole genome shotgun (WGS) entry which is preliminary data.</text>
</comment>
<dbReference type="EMBL" id="CALTRL010004079">
    <property type="protein sequence ID" value="CAH7682441.1"/>
    <property type="molecule type" value="Genomic_DNA"/>
</dbReference>
<evidence type="ECO:0000313" key="2">
    <source>
        <dbReference type="EMBL" id="CAH7682441.1"/>
    </source>
</evidence>